<feature type="compositionally biased region" description="Basic and acidic residues" evidence="2">
    <location>
        <begin position="7"/>
        <end position="19"/>
    </location>
</feature>
<reference evidence="4" key="1">
    <citation type="submission" date="2021-01" db="EMBL/GenBank/DDBJ databases">
        <authorList>
            <person name="Corre E."/>
            <person name="Pelletier E."/>
            <person name="Niang G."/>
            <person name="Scheremetjew M."/>
            <person name="Finn R."/>
            <person name="Kale V."/>
            <person name="Holt S."/>
            <person name="Cochrane G."/>
            <person name="Meng A."/>
            <person name="Brown T."/>
            <person name="Cohen L."/>
        </authorList>
    </citation>
    <scope>NUCLEOTIDE SEQUENCE</scope>
    <source>
        <strain evidence="4">Pop2</strain>
    </source>
</reference>
<dbReference type="GO" id="GO:0031297">
    <property type="term" value="P:replication fork processing"/>
    <property type="evidence" value="ECO:0007669"/>
    <property type="project" value="TreeGrafter"/>
</dbReference>
<dbReference type="InterPro" id="IPR003615">
    <property type="entry name" value="HNH_nuc"/>
</dbReference>
<feature type="region of interest" description="Disordered" evidence="2">
    <location>
        <begin position="130"/>
        <end position="158"/>
    </location>
</feature>
<protein>
    <recommendedName>
        <fullName evidence="3">HNH domain-containing protein</fullName>
    </recommendedName>
</protein>
<dbReference type="InterPro" id="IPR002711">
    <property type="entry name" value="HNH"/>
</dbReference>
<dbReference type="EMBL" id="HBGN01034514">
    <property type="protein sequence ID" value="CAD9351975.1"/>
    <property type="molecule type" value="Transcribed_RNA"/>
</dbReference>
<dbReference type="GO" id="GO:0016787">
    <property type="term" value="F:hydrolase activity"/>
    <property type="evidence" value="ECO:0007669"/>
    <property type="project" value="UniProtKB-KW"/>
</dbReference>
<dbReference type="AlphaFoldDB" id="A0A6U3UVT8"/>
<gene>
    <name evidence="4" type="ORF">DBRI1063_LOCUS22212</name>
    <name evidence="5" type="ORF">DBRI1063_LOCUS22213</name>
</gene>
<dbReference type="CDD" id="cd00085">
    <property type="entry name" value="HNHc"/>
    <property type="match status" value="1"/>
</dbReference>
<evidence type="ECO:0000313" key="4">
    <source>
        <dbReference type="EMBL" id="CAD9351974.1"/>
    </source>
</evidence>
<dbReference type="Gene3D" id="1.10.30.50">
    <property type="match status" value="1"/>
</dbReference>
<name>A0A6U3UVT8_9STRA</name>
<evidence type="ECO:0000256" key="2">
    <source>
        <dbReference type="SAM" id="MobiDB-lite"/>
    </source>
</evidence>
<dbReference type="EMBL" id="HBGN01034513">
    <property type="protein sequence ID" value="CAD9351974.1"/>
    <property type="molecule type" value="Transcribed_RNA"/>
</dbReference>
<dbReference type="PANTHER" id="PTHR45766">
    <property type="entry name" value="DNA ANNEALING HELICASE AND ENDONUCLEASE ZRANB3 FAMILY MEMBER"/>
    <property type="match status" value="1"/>
</dbReference>
<evidence type="ECO:0000313" key="5">
    <source>
        <dbReference type="EMBL" id="CAD9351975.1"/>
    </source>
</evidence>
<dbReference type="GO" id="GO:0006281">
    <property type="term" value="P:DNA repair"/>
    <property type="evidence" value="ECO:0007669"/>
    <property type="project" value="TreeGrafter"/>
</dbReference>
<evidence type="ECO:0000259" key="3">
    <source>
        <dbReference type="Pfam" id="PF01844"/>
    </source>
</evidence>
<feature type="region of interest" description="Disordered" evidence="2">
    <location>
        <begin position="1"/>
        <end position="50"/>
    </location>
</feature>
<proteinExistence type="predicted"/>
<dbReference type="Pfam" id="PF01844">
    <property type="entry name" value="HNH"/>
    <property type="match status" value="1"/>
</dbReference>
<dbReference type="GO" id="GO:0008270">
    <property type="term" value="F:zinc ion binding"/>
    <property type="evidence" value="ECO:0007669"/>
    <property type="project" value="InterPro"/>
</dbReference>
<accession>A0A6U3UVT8</accession>
<feature type="domain" description="HNH" evidence="3">
    <location>
        <begin position="446"/>
        <end position="481"/>
    </location>
</feature>
<organism evidence="4">
    <name type="scientific">Ditylum brightwellii</name>
    <dbReference type="NCBI Taxonomy" id="49249"/>
    <lineage>
        <taxon>Eukaryota</taxon>
        <taxon>Sar</taxon>
        <taxon>Stramenopiles</taxon>
        <taxon>Ochrophyta</taxon>
        <taxon>Bacillariophyta</taxon>
        <taxon>Mediophyceae</taxon>
        <taxon>Lithodesmiophycidae</taxon>
        <taxon>Lithodesmiales</taxon>
        <taxon>Lithodesmiaceae</taxon>
        <taxon>Ditylum</taxon>
    </lineage>
</organism>
<evidence type="ECO:0000256" key="1">
    <source>
        <dbReference type="ARBA" id="ARBA00022801"/>
    </source>
</evidence>
<dbReference type="GO" id="GO:0043596">
    <property type="term" value="C:nuclear replication fork"/>
    <property type="evidence" value="ECO:0007669"/>
    <property type="project" value="TreeGrafter"/>
</dbReference>
<sequence>MCGALKSNDKEGKQEEKPAETITVVDTEKYNVPHDFTNTSKNQRKKRKTGKLEDTITVVDVDAFNEPLGDEYKVNNNSTSKTPAKTTPLLSSTVQVIELFDDESKSATSSVKDVTNLPSIDIVEVVSDDEPCKDDSHGCASSSLTPRNVDGEKKESNQPSCVSFSISKNSGRVSIHLAETGEPLCVNFDIDHVVEDTTSEYFLEQKVKRLSKKTHQLNGKSFTPPVNFHNTAVKQVVDSIDMQVLKESGTFSSLTSIGDELKQFVASYISLREIEKKRLKEWGQPVTSYSIRRVLSTIIAPNATIGCNDRYGGGAKERAVQNKKNNNATQRDKAVLNGTACAWCGSELSHASLADGVDSTYCSHKCAEEGRLRRGGVYASSRIRAQVFELEGGVCRKCGIDAHALYLRISALQPAERLNALCNANWNLPKSGPALERILQNPKEGDFWQADHVVAVAEGGGDCGLENLQTLCTPCHKSETEKLRARLRLSGSFKTDGHSQTNFSQVKNSQMDIRSAFFSQTCSGTSVKKRRRRTAD</sequence>
<dbReference type="GO" id="GO:0004519">
    <property type="term" value="F:endonuclease activity"/>
    <property type="evidence" value="ECO:0007669"/>
    <property type="project" value="InterPro"/>
</dbReference>
<keyword evidence="1" id="KW-0378">Hydrolase</keyword>
<dbReference type="GO" id="GO:0003676">
    <property type="term" value="F:nucleic acid binding"/>
    <property type="evidence" value="ECO:0007669"/>
    <property type="project" value="InterPro"/>
</dbReference>
<dbReference type="PANTHER" id="PTHR45766:SF6">
    <property type="entry name" value="SWI_SNF-RELATED MATRIX-ASSOCIATED ACTIN-DEPENDENT REGULATOR OF CHROMATIN SUBFAMILY A-LIKE PROTEIN 1"/>
    <property type="match status" value="1"/>
</dbReference>